<comment type="cofactor">
    <cofactor evidence="3">
        <name>Zn(2+)</name>
        <dbReference type="ChEBI" id="CHEBI:29105"/>
    </cofactor>
    <text evidence="3">Binds 1 zinc ion per subunit.</text>
</comment>
<dbReference type="RefSeq" id="WP_013559108.1">
    <property type="nucleotide sequence ID" value="NC_014960.1"/>
</dbReference>
<dbReference type="OrthoDB" id="9803687at2"/>
<dbReference type="PANTHER" id="PTHR11103">
    <property type="entry name" value="SLR1189 PROTEIN"/>
    <property type="match status" value="1"/>
</dbReference>
<dbReference type="STRING" id="926569.ANT_06800"/>
<evidence type="ECO:0000259" key="5">
    <source>
        <dbReference type="PROSITE" id="PS50970"/>
    </source>
</evidence>
<dbReference type="EMBL" id="AP012029">
    <property type="protein sequence ID" value="BAJ62714.1"/>
    <property type="molecule type" value="Genomic_DNA"/>
</dbReference>
<keyword evidence="1 4" id="KW-0489">Methyltransferase</keyword>
<feature type="binding site" evidence="3 4">
    <location>
        <position position="277"/>
    </location>
    <ligand>
        <name>Zn(2+)</name>
        <dbReference type="ChEBI" id="CHEBI:29105"/>
    </ligand>
</feature>
<feature type="binding site" evidence="3 4">
    <location>
        <position position="278"/>
    </location>
    <ligand>
        <name>Zn(2+)</name>
        <dbReference type="ChEBI" id="CHEBI:29105"/>
    </ligand>
</feature>
<evidence type="ECO:0000256" key="4">
    <source>
        <dbReference type="PROSITE-ProRule" id="PRU00333"/>
    </source>
</evidence>
<dbReference type="InParanoid" id="E8N1V9"/>
<dbReference type="GO" id="GO:0008270">
    <property type="term" value="F:zinc ion binding"/>
    <property type="evidence" value="ECO:0007669"/>
    <property type="project" value="InterPro"/>
</dbReference>
<dbReference type="GO" id="GO:0008168">
    <property type="term" value="F:methyltransferase activity"/>
    <property type="evidence" value="ECO:0007669"/>
    <property type="project" value="UniProtKB-UniRule"/>
</dbReference>
<keyword evidence="2 4" id="KW-0808">Transferase</keyword>
<dbReference type="Proteomes" id="UP000008922">
    <property type="component" value="Chromosome"/>
</dbReference>
<dbReference type="SUPFAM" id="SSF82282">
    <property type="entry name" value="Homocysteine S-methyltransferase"/>
    <property type="match status" value="1"/>
</dbReference>
<keyword evidence="7" id="KW-1185">Reference proteome</keyword>
<organism evidence="6 7">
    <name type="scientific">Anaerolinea thermophila (strain DSM 14523 / JCM 11388 / NBRC 100420 / UNI-1)</name>
    <dbReference type="NCBI Taxonomy" id="926569"/>
    <lineage>
        <taxon>Bacteria</taxon>
        <taxon>Bacillati</taxon>
        <taxon>Chloroflexota</taxon>
        <taxon>Anaerolineae</taxon>
        <taxon>Anaerolineales</taxon>
        <taxon>Anaerolineaceae</taxon>
        <taxon>Anaerolinea</taxon>
    </lineage>
</organism>
<dbReference type="PANTHER" id="PTHR11103:SF18">
    <property type="entry name" value="SLR1189 PROTEIN"/>
    <property type="match status" value="1"/>
</dbReference>
<feature type="binding site" evidence="3 4">
    <location>
        <position position="211"/>
    </location>
    <ligand>
        <name>Zn(2+)</name>
        <dbReference type="ChEBI" id="CHEBI:29105"/>
    </ligand>
</feature>
<dbReference type="InterPro" id="IPR036589">
    <property type="entry name" value="HCY_dom_sf"/>
</dbReference>
<dbReference type="KEGG" id="atm:ANT_06800"/>
<dbReference type="GO" id="GO:0032259">
    <property type="term" value="P:methylation"/>
    <property type="evidence" value="ECO:0007669"/>
    <property type="project" value="UniProtKB-KW"/>
</dbReference>
<feature type="domain" description="Hcy-binding" evidence="5">
    <location>
        <begin position="4"/>
        <end position="292"/>
    </location>
</feature>
<evidence type="ECO:0000256" key="1">
    <source>
        <dbReference type="ARBA" id="ARBA00022603"/>
    </source>
</evidence>
<evidence type="ECO:0000256" key="2">
    <source>
        <dbReference type="ARBA" id="ARBA00022679"/>
    </source>
</evidence>
<dbReference type="Pfam" id="PF02574">
    <property type="entry name" value="S-methyl_trans"/>
    <property type="match status" value="1"/>
</dbReference>
<gene>
    <name evidence="6" type="ordered locus">ANT_06800</name>
</gene>
<dbReference type="HOGENOM" id="CLU_047457_0_0_0"/>
<protein>
    <submittedName>
        <fullName evidence="6">Homocysteine S-methyltransferase family protein</fullName>
    </submittedName>
</protein>
<dbReference type="InterPro" id="IPR003726">
    <property type="entry name" value="HCY_dom"/>
</dbReference>
<evidence type="ECO:0000313" key="7">
    <source>
        <dbReference type="Proteomes" id="UP000008922"/>
    </source>
</evidence>
<dbReference type="FunCoup" id="E8N1V9">
    <property type="interactions" value="129"/>
</dbReference>
<dbReference type="PIRSF" id="PIRSF037505">
    <property type="entry name" value="Betaine_HMT"/>
    <property type="match status" value="1"/>
</dbReference>
<evidence type="ECO:0000313" key="6">
    <source>
        <dbReference type="EMBL" id="BAJ62714.1"/>
    </source>
</evidence>
<accession>E8N1V9</accession>
<dbReference type="GO" id="GO:0009086">
    <property type="term" value="P:methionine biosynthetic process"/>
    <property type="evidence" value="ECO:0007669"/>
    <property type="project" value="InterPro"/>
</dbReference>
<dbReference type="PROSITE" id="PS50970">
    <property type="entry name" value="HCY"/>
    <property type="match status" value="1"/>
</dbReference>
<sequence>MNSSSFFALQEGHGVVLLDGAMGTSLQQRGLPLGVPSDSWVLERPEEVLRVHEEFLAAGAQIILTNTFGSSRLRLRQAGMEEHFEIINRQAVALARRASHGCSGVWVAASLGPLGEWLEPLGALSPGQARAFYREQAQILIEAGIDALVIETQMDLQEALTAIEACFSAGNVPVVCSFSFNAQGRLIRGERPAQVAQVLEQSGVFALGVNCGSSLEGNLQALAEMREVTSLPLWFKPNAGLPTVDEAGRVAYPIAPEQMGKGAVRAVEKGAKFVGGCCGATPAHIRTIAKALGKLG</sequence>
<keyword evidence="3 4" id="KW-0862">Zinc</keyword>
<evidence type="ECO:0000256" key="3">
    <source>
        <dbReference type="PIRSR" id="PIRSR037505-2"/>
    </source>
</evidence>
<name>E8N1V9_ANATU</name>
<reference evidence="6 7" key="1">
    <citation type="submission" date="2010-12" db="EMBL/GenBank/DDBJ databases">
        <title>Whole genome sequence of Anaerolinea thermophila UNI-1.</title>
        <authorList>
            <person name="Narita-Yamada S."/>
            <person name="Kishi E."/>
            <person name="Watanabe Y."/>
            <person name="Takasaki K."/>
            <person name="Ankai A."/>
            <person name="Oguchi A."/>
            <person name="Fukui S."/>
            <person name="Takahashi M."/>
            <person name="Yashiro I."/>
            <person name="Hosoyama A."/>
            <person name="Sekiguchi Y."/>
            <person name="Hanada S."/>
            <person name="Fujita N."/>
        </authorList>
    </citation>
    <scope>NUCLEOTIDE SEQUENCE [LARGE SCALE GENOMIC DNA]</scope>
    <source>
        <strain evidence="7">DSM 14523 / JCM 11388 / NBRC 100420 / UNI-1</strain>
    </source>
</reference>
<dbReference type="eggNOG" id="COG0646">
    <property type="taxonomic scope" value="Bacteria"/>
</dbReference>
<dbReference type="Gene3D" id="3.20.20.330">
    <property type="entry name" value="Homocysteine-binding-like domain"/>
    <property type="match status" value="1"/>
</dbReference>
<proteinExistence type="predicted"/>
<keyword evidence="3 4" id="KW-0479">Metal-binding</keyword>
<dbReference type="AlphaFoldDB" id="E8N1V9"/>
<dbReference type="InterPro" id="IPR017226">
    <property type="entry name" value="BHMT-like"/>
</dbReference>